<name>A0AA38HHG3_9TREE</name>
<sequence>MDLVTDIQMAGYRFQHACDKVDRERNLAKEREAKAAQILADATAREAEKLSIIQRAEAAELALGQAVMKQERIITELEKAKAEIEKLKEEAETRKRKGGDDEAAEVNDKAGGMQASGSKKARSSLDISSVFARHRRIVSPIFMRWRETPDLLGEKLGWQGTAL</sequence>
<comment type="caution">
    <text evidence="2">The sequence shown here is derived from an EMBL/GenBank/DDBJ whole genome shotgun (WGS) entry which is preliminary data.</text>
</comment>
<dbReference type="GeneID" id="77727064"/>
<organism evidence="2 3">
    <name type="scientific">Dioszegia hungarica</name>
    <dbReference type="NCBI Taxonomy" id="4972"/>
    <lineage>
        <taxon>Eukaryota</taxon>
        <taxon>Fungi</taxon>
        <taxon>Dikarya</taxon>
        <taxon>Basidiomycota</taxon>
        <taxon>Agaricomycotina</taxon>
        <taxon>Tremellomycetes</taxon>
        <taxon>Tremellales</taxon>
        <taxon>Bulleribasidiaceae</taxon>
        <taxon>Dioszegia</taxon>
    </lineage>
</organism>
<accession>A0AA38HHG3</accession>
<evidence type="ECO:0000313" key="3">
    <source>
        <dbReference type="Proteomes" id="UP001164286"/>
    </source>
</evidence>
<evidence type="ECO:0000256" key="1">
    <source>
        <dbReference type="SAM" id="MobiDB-lite"/>
    </source>
</evidence>
<dbReference type="EMBL" id="JAKWFO010000001">
    <property type="protein sequence ID" value="KAI9639544.1"/>
    <property type="molecule type" value="Genomic_DNA"/>
</dbReference>
<protein>
    <submittedName>
        <fullName evidence="2">Uncharacterized protein</fullName>
    </submittedName>
</protein>
<keyword evidence="3" id="KW-1185">Reference proteome</keyword>
<evidence type="ECO:0000313" key="2">
    <source>
        <dbReference type="EMBL" id="KAI9639544.1"/>
    </source>
</evidence>
<dbReference type="RefSeq" id="XP_052949321.1">
    <property type="nucleotide sequence ID" value="XM_053087859.1"/>
</dbReference>
<dbReference type="Proteomes" id="UP001164286">
    <property type="component" value="Unassembled WGS sequence"/>
</dbReference>
<dbReference type="AlphaFoldDB" id="A0AA38HHG3"/>
<feature type="region of interest" description="Disordered" evidence="1">
    <location>
        <begin position="90"/>
        <end position="121"/>
    </location>
</feature>
<reference evidence="2" key="1">
    <citation type="journal article" date="2022" name="G3 (Bethesda)">
        <title>High quality genome of the basidiomycete yeast Dioszegia hungarica PDD-24b-2 isolated from cloud water.</title>
        <authorList>
            <person name="Jarrige D."/>
            <person name="Haridas S."/>
            <person name="Bleykasten-Grosshans C."/>
            <person name="Joly M."/>
            <person name="Nadalig T."/>
            <person name="Sancelme M."/>
            <person name="Vuilleumier S."/>
            <person name="Grigoriev I.V."/>
            <person name="Amato P."/>
            <person name="Bringel F."/>
        </authorList>
    </citation>
    <scope>NUCLEOTIDE SEQUENCE</scope>
    <source>
        <strain evidence="2">PDD-24b-2</strain>
    </source>
</reference>
<gene>
    <name evidence="2" type="ORF">MKK02DRAFT_29583</name>
</gene>
<proteinExistence type="predicted"/>